<evidence type="ECO:0000259" key="1">
    <source>
        <dbReference type="Pfam" id="PF22950"/>
    </source>
</evidence>
<comment type="caution">
    <text evidence="2">The sequence shown here is derived from an EMBL/GenBank/DDBJ whole genome shotgun (WGS) entry which is preliminary data.</text>
</comment>
<reference evidence="3" key="1">
    <citation type="journal article" date="2023" name="Proc. Natl. Acad. Sci. U.S.A.">
        <title>Genomic and structural basis for evolution of tropane alkaloid biosynthesis.</title>
        <authorList>
            <person name="Wanga Y.-J."/>
            <person name="Taina T."/>
            <person name="Yua J.-Y."/>
            <person name="Lia J."/>
            <person name="Xua B."/>
            <person name="Chenc J."/>
            <person name="D'Auriad J.C."/>
            <person name="Huanga J.-P."/>
            <person name="Huanga S.-X."/>
        </authorList>
    </citation>
    <scope>NUCLEOTIDE SEQUENCE [LARGE SCALE GENOMIC DNA]</scope>
    <source>
        <strain evidence="3">cv. KIB-2019</strain>
    </source>
</reference>
<dbReference type="InterPro" id="IPR054290">
    <property type="entry name" value="DUF7026"/>
</dbReference>
<gene>
    <name evidence="2" type="ORF">K7X08_036791</name>
</gene>
<dbReference type="Pfam" id="PF22950">
    <property type="entry name" value="DUF7026"/>
    <property type="match status" value="1"/>
</dbReference>
<dbReference type="AlphaFoldDB" id="A0A9Q1L9D3"/>
<name>A0A9Q1L9D3_9SOLA</name>
<dbReference type="OrthoDB" id="1920063at2759"/>
<sequence>MSDFATEVGKLNTQMLQKEEALKKSKELLFVEFCNYTGFKSDEMKKKFSEEEKWVLIKSFVIEWSAHFHPLSVKELVDEYLVDSTSSSFFPGLKKWMGFQFF</sequence>
<dbReference type="Proteomes" id="UP001152561">
    <property type="component" value="Unassembled WGS sequence"/>
</dbReference>
<protein>
    <recommendedName>
        <fullName evidence="1">DUF7026 domain-containing protein</fullName>
    </recommendedName>
</protein>
<feature type="domain" description="DUF7026" evidence="1">
    <location>
        <begin position="18"/>
        <end position="64"/>
    </location>
</feature>
<organism evidence="2 3">
    <name type="scientific">Anisodus acutangulus</name>
    <dbReference type="NCBI Taxonomy" id="402998"/>
    <lineage>
        <taxon>Eukaryota</taxon>
        <taxon>Viridiplantae</taxon>
        <taxon>Streptophyta</taxon>
        <taxon>Embryophyta</taxon>
        <taxon>Tracheophyta</taxon>
        <taxon>Spermatophyta</taxon>
        <taxon>Magnoliopsida</taxon>
        <taxon>eudicotyledons</taxon>
        <taxon>Gunneridae</taxon>
        <taxon>Pentapetalae</taxon>
        <taxon>asterids</taxon>
        <taxon>lamiids</taxon>
        <taxon>Solanales</taxon>
        <taxon>Solanaceae</taxon>
        <taxon>Solanoideae</taxon>
        <taxon>Hyoscyameae</taxon>
        <taxon>Anisodus</taxon>
    </lineage>
</organism>
<keyword evidence="3" id="KW-1185">Reference proteome</keyword>
<dbReference type="EMBL" id="JAJAGQ010000022">
    <property type="protein sequence ID" value="KAJ8529956.1"/>
    <property type="molecule type" value="Genomic_DNA"/>
</dbReference>
<evidence type="ECO:0000313" key="2">
    <source>
        <dbReference type="EMBL" id="KAJ8529956.1"/>
    </source>
</evidence>
<accession>A0A9Q1L9D3</accession>
<evidence type="ECO:0000313" key="3">
    <source>
        <dbReference type="Proteomes" id="UP001152561"/>
    </source>
</evidence>
<proteinExistence type="predicted"/>